<organism evidence="1 2">
    <name type="scientific">Phnomibacter ginsenosidimutans</name>
    <dbReference type="NCBI Taxonomy" id="2676868"/>
    <lineage>
        <taxon>Bacteria</taxon>
        <taxon>Pseudomonadati</taxon>
        <taxon>Bacteroidota</taxon>
        <taxon>Chitinophagia</taxon>
        <taxon>Chitinophagales</taxon>
        <taxon>Chitinophagaceae</taxon>
        <taxon>Phnomibacter</taxon>
    </lineage>
</organism>
<protein>
    <submittedName>
        <fullName evidence="1">Uncharacterized protein</fullName>
    </submittedName>
</protein>
<name>A0A6I6GPZ0_9BACT</name>
<sequence>MTTDPNIVTELQSIAPTLAGITRRMPYAVPEGYFEYLADHMLIEVTPAPQTGTVPEGYFDNFADNMLQLIRKQNSCHELADIAPTLAGISKEMPYHVPAGYFEQLTPALPQPAKVVSMSSKKMWWRMAVAAVLLIGGFSIWQLSNNNNQTNSTGLDIATLAADTVAIPQEISLQLANLDASTLESAFAETEQTSSHTQAAYLLETDNFEQALQSVTTEAISDQLDKIPVTQKNI</sequence>
<keyword evidence="2" id="KW-1185">Reference proteome</keyword>
<dbReference type="KEGG" id="fls:GLV81_02725"/>
<evidence type="ECO:0000313" key="2">
    <source>
        <dbReference type="Proteomes" id="UP000426027"/>
    </source>
</evidence>
<dbReference type="AlphaFoldDB" id="A0A6I6GPZ0"/>
<dbReference type="EMBL" id="CP046566">
    <property type="protein sequence ID" value="QGW27159.1"/>
    <property type="molecule type" value="Genomic_DNA"/>
</dbReference>
<gene>
    <name evidence="1" type="ORF">GLV81_02725</name>
</gene>
<reference evidence="1 2" key="1">
    <citation type="submission" date="2019-11" db="EMBL/GenBank/DDBJ databases">
        <authorList>
            <person name="Im W.T."/>
        </authorList>
    </citation>
    <scope>NUCLEOTIDE SEQUENCE [LARGE SCALE GENOMIC DNA]</scope>
    <source>
        <strain evidence="1 2">SB-02</strain>
    </source>
</reference>
<dbReference type="Proteomes" id="UP000426027">
    <property type="component" value="Chromosome"/>
</dbReference>
<dbReference type="RefSeq" id="WP_157476638.1">
    <property type="nucleotide sequence ID" value="NZ_CP046566.1"/>
</dbReference>
<accession>A0A6I6GPZ0</accession>
<evidence type="ECO:0000313" key="1">
    <source>
        <dbReference type="EMBL" id="QGW27159.1"/>
    </source>
</evidence>
<proteinExistence type="predicted"/>